<dbReference type="OrthoDB" id="2060945at2"/>
<dbReference type="InterPro" id="IPR036514">
    <property type="entry name" value="SGNH_hydro_sf"/>
</dbReference>
<dbReference type="EMBL" id="PEBI01000004">
    <property type="protein sequence ID" value="PJM72716.1"/>
    <property type="molecule type" value="Genomic_DNA"/>
</dbReference>
<dbReference type="PANTHER" id="PTHR30383">
    <property type="entry name" value="THIOESTERASE 1/PROTEASE 1/LYSOPHOSPHOLIPASE L1"/>
    <property type="match status" value="1"/>
</dbReference>
<dbReference type="AlphaFoldDB" id="A0A2M9H7E3"/>
<evidence type="ECO:0000313" key="4">
    <source>
        <dbReference type="Proteomes" id="UP000229095"/>
    </source>
</evidence>
<reference evidence="3 4" key="1">
    <citation type="submission" date="2017-10" db="EMBL/GenBank/DDBJ databases">
        <title>Draft genome sequences of strains TRE 1, TRE 9, TRE H and TRI 7, isolated from tamarins, belonging to four potential novel Bifidobacterium species.</title>
        <authorList>
            <person name="Mattarelli P."/>
            <person name="Modesto M."/>
            <person name="Puglisi E."/>
            <person name="Morelli L."/>
            <person name="Spezio C."/>
            <person name="Bonetti A."/>
            <person name="Sandri C."/>
        </authorList>
    </citation>
    <scope>NUCLEOTIDE SEQUENCE [LARGE SCALE GENOMIC DNA]</scope>
    <source>
        <strain evidence="4">TRE1</strain>
    </source>
</reference>
<comment type="caution">
    <text evidence="3">The sequence shown here is derived from an EMBL/GenBank/DDBJ whole genome shotgun (WGS) entry which is preliminary data.</text>
</comment>
<gene>
    <name evidence="3" type="ORF">CS006_09150</name>
</gene>
<dbReference type="InterPro" id="IPR013830">
    <property type="entry name" value="SGNH_hydro"/>
</dbReference>
<feature type="region of interest" description="Disordered" evidence="1">
    <location>
        <begin position="1"/>
        <end position="37"/>
    </location>
</feature>
<dbReference type="SUPFAM" id="SSF52266">
    <property type="entry name" value="SGNH hydrolase"/>
    <property type="match status" value="1"/>
</dbReference>
<feature type="compositionally biased region" description="Low complexity" evidence="1">
    <location>
        <begin position="12"/>
        <end position="23"/>
    </location>
</feature>
<proteinExistence type="predicted"/>
<dbReference type="InterPro" id="IPR051532">
    <property type="entry name" value="Ester_Hydrolysis_Enzymes"/>
</dbReference>
<protein>
    <recommendedName>
        <fullName evidence="2">SGNH hydrolase-type esterase domain-containing protein</fullName>
    </recommendedName>
</protein>
<keyword evidence="4" id="KW-1185">Reference proteome</keyword>
<feature type="compositionally biased region" description="Polar residues" evidence="1">
    <location>
        <begin position="1"/>
        <end position="10"/>
    </location>
</feature>
<evidence type="ECO:0000259" key="2">
    <source>
        <dbReference type="Pfam" id="PF13472"/>
    </source>
</evidence>
<dbReference type="Proteomes" id="UP000229095">
    <property type="component" value="Unassembled WGS sequence"/>
</dbReference>
<accession>A0A2M9H7E3</accession>
<dbReference type="Gene3D" id="3.40.50.1110">
    <property type="entry name" value="SGNH hydrolase"/>
    <property type="match status" value="1"/>
</dbReference>
<dbReference type="CDD" id="cd00229">
    <property type="entry name" value="SGNH_hydrolase"/>
    <property type="match status" value="1"/>
</dbReference>
<sequence>MCCSATSNGPVTAAGGTSAASTGRPRRFGGGWTSTPPRISIISPRRTVTTSSSSTRCSISDCHRSKKGIMMMRDFSRVSINCLGDSTTWGDDGTRGGGPTISWPAHLQRLLGAGTVRNYGIKGCSVAKHPDRTDSFIERYGDMDPDADIVLVFGGVNDFNYGLPLGGMGDTDVRCFFGAVDTLIRGLVHRYPDADIVFMTSAKTGGVDHGHFPAFFDHNAAGLQQADYADAMKRVCAWYGVPVIDMFNESGMSALTPEHQPAYLPDGLHYSIAGYDRLARRVAAELLRFVAF</sequence>
<feature type="domain" description="SGNH hydrolase-type esterase" evidence="2">
    <location>
        <begin position="82"/>
        <end position="276"/>
    </location>
</feature>
<evidence type="ECO:0000313" key="3">
    <source>
        <dbReference type="EMBL" id="PJM72716.1"/>
    </source>
</evidence>
<organism evidence="3 4">
    <name type="scientific">Bifidobacterium primatium</name>
    <dbReference type="NCBI Taxonomy" id="2045438"/>
    <lineage>
        <taxon>Bacteria</taxon>
        <taxon>Bacillati</taxon>
        <taxon>Actinomycetota</taxon>
        <taxon>Actinomycetes</taxon>
        <taxon>Bifidobacteriales</taxon>
        <taxon>Bifidobacteriaceae</taxon>
        <taxon>Bifidobacterium</taxon>
    </lineage>
</organism>
<name>A0A2M9H7E3_9BIFI</name>
<dbReference type="PANTHER" id="PTHR30383:SF29">
    <property type="entry name" value="SGNH HYDROLASE-TYPE ESTERASE DOMAIN-CONTAINING PROTEIN"/>
    <property type="match status" value="1"/>
</dbReference>
<dbReference type="Pfam" id="PF13472">
    <property type="entry name" value="Lipase_GDSL_2"/>
    <property type="match status" value="1"/>
</dbReference>
<evidence type="ECO:0000256" key="1">
    <source>
        <dbReference type="SAM" id="MobiDB-lite"/>
    </source>
</evidence>